<dbReference type="Pfam" id="PF13385">
    <property type="entry name" value="Laminin_G_3"/>
    <property type="match status" value="1"/>
</dbReference>
<sequence>MPPSLNLSVQVASGTSANRLGGGQRISSKALNRKWTFGLDILGDSVAEIARGAADVQGFLDQAGDESSPTYLQYRDNSNVGFEPLWGQFGANYRYEIVSGNIRLPSSYAVANIRGQRLIGATVSLEIKPFALGLQQRVGSATGGILEDTIGTVDGISRGTIIPQTITNKMTNPIFGHATFDNGWTAGSGDIKVTENIDKKFITHGKSSAKLVNTDTVNTEVFTQSIDVGNTNTHHLTCYVKLPDGGVVSSTQVGLRYSGNVSETYTSVGDGWYLLDAAVTGINAGTVTGVAVEGGYTVYVDGFQIAEVTYVVPVTHGDMLGCAWTGTAHASTSTRTVSRLRIATADSFDTAEGTIRVVWKASREHSALLDGAILFRDTDQSFRCYWDQTNDKWVFVDGTNTISSAVDSFSVGDIRIFHFVFEPGSLKTYIAGAQSATGSTYTPPTIGADLYIGSSAVPDTHLEGTFMDFTTFAQAMTAAEALADYTNILEQVEDNRRLSPIPWLWTKDGDDVVDNHDDAGEDNWAVVGGVPGTADAETEWLINPSVNNKSGYWLMTHRADYGQFILPTSQWYKEVQGTAEAGTSEGEFARVNIGSGGWITPGSVLSTTLPEIAHGKLY</sequence>
<comment type="caution">
    <text evidence="1">The sequence shown here is derived from an EMBL/GenBank/DDBJ whole genome shotgun (WGS) entry which is preliminary data.</text>
</comment>
<protein>
    <submittedName>
        <fullName evidence="1">Uncharacterized protein</fullName>
    </submittedName>
</protein>
<organism evidence="1">
    <name type="scientific">marine sediment metagenome</name>
    <dbReference type="NCBI Taxonomy" id="412755"/>
    <lineage>
        <taxon>unclassified sequences</taxon>
        <taxon>metagenomes</taxon>
        <taxon>ecological metagenomes</taxon>
    </lineage>
</organism>
<gene>
    <name evidence="1" type="ORF">LCGC14_2201110</name>
</gene>
<dbReference type="InterPro" id="IPR013320">
    <property type="entry name" value="ConA-like_dom_sf"/>
</dbReference>
<dbReference type="SUPFAM" id="SSF49899">
    <property type="entry name" value="Concanavalin A-like lectins/glucanases"/>
    <property type="match status" value="1"/>
</dbReference>
<dbReference type="EMBL" id="LAZR01029008">
    <property type="protein sequence ID" value="KKL60859.1"/>
    <property type="molecule type" value="Genomic_DNA"/>
</dbReference>
<dbReference type="AlphaFoldDB" id="A0A0F9DGW1"/>
<feature type="non-terminal residue" evidence="1">
    <location>
        <position position="618"/>
    </location>
</feature>
<reference evidence="1" key="1">
    <citation type="journal article" date="2015" name="Nature">
        <title>Complex archaea that bridge the gap between prokaryotes and eukaryotes.</title>
        <authorList>
            <person name="Spang A."/>
            <person name="Saw J.H."/>
            <person name="Jorgensen S.L."/>
            <person name="Zaremba-Niedzwiedzka K."/>
            <person name="Martijn J."/>
            <person name="Lind A.E."/>
            <person name="van Eijk R."/>
            <person name="Schleper C."/>
            <person name="Guy L."/>
            <person name="Ettema T.J."/>
        </authorList>
    </citation>
    <scope>NUCLEOTIDE SEQUENCE</scope>
</reference>
<evidence type="ECO:0000313" key="1">
    <source>
        <dbReference type="EMBL" id="KKL60859.1"/>
    </source>
</evidence>
<accession>A0A0F9DGW1</accession>
<dbReference type="Gene3D" id="2.60.120.200">
    <property type="match status" value="1"/>
</dbReference>
<name>A0A0F9DGW1_9ZZZZ</name>
<proteinExistence type="predicted"/>